<evidence type="ECO:0000313" key="2">
    <source>
        <dbReference type="Proteomes" id="UP000249363"/>
    </source>
</evidence>
<dbReference type="RefSeq" id="XP_040738060.1">
    <property type="nucleotide sequence ID" value="XM_040882486.1"/>
</dbReference>
<dbReference type="OrthoDB" id="5354320at2759"/>
<comment type="caution">
    <text evidence="1">The sequence shown here is derived from an EMBL/GenBank/DDBJ whole genome shotgun (WGS) entry which is preliminary data.</text>
</comment>
<accession>A0A364LCK9</accession>
<reference evidence="1 2" key="1">
    <citation type="journal article" date="2017" name="Biotechnol. Biofuels">
        <title>Differential beta-glucosidase expression as a function of carbon source availability in Talaromyces amestolkiae: a genomic and proteomic approach.</title>
        <authorList>
            <person name="de Eugenio L.I."/>
            <person name="Mendez-Liter J.A."/>
            <person name="Nieto-Dominguez M."/>
            <person name="Alonso L."/>
            <person name="Gil-Munoz J."/>
            <person name="Barriuso J."/>
            <person name="Prieto A."/>
            <person name="Martinez M.J."/>
        </authorList>
    </citation>
    <scope>NUCLEOTIDE SEQUENCE [LARGE SCALE GENOMIC DNA]</scope>
    <source>
        <strain evidence="1 2">CIB</strain>
    </source>
</reference>
<dbReference type="EMBL" id="MIKG01000025">
    <property type="protein sequence ID" value="RAO73546.1"/>
    <property type="molecule type" value="Genomic_DNA"/>
</dbReference>
<keyword evidence="2" id="KW-1185">Reference proteome</keyword>
<evidence type="ECO:0000313" key="1">
    <source>
        <dbReference type="EMBL" id="RAO73546.1"/>
    </source>
</evidence>
<protein>
    <submittedName>
        <fullName evidence="1">Uncharacterized protein</fullName>
    </submittedName>
</protein>
<sequence>MATVEDQRRLVKSVCQRIRQMPWEPLAQKQHNSARDIPARGNIWISRLKFPAPASSSVRDALYHVINHLKSDYHKITPADETPVLDVGVEFIGERKGVPSDAPEPDISDEDKLQALEKECSSDMTILYIHGGGL</sequence>
<gene>
    <name evidence="1" type="ORF">BHQ10_009558</name>
</gene>
<dbReference type="AlphaFoldDB" id="A0A364LCK9"/>
<dbReference type="GeneID" id="63798772"/>
<dbReference type="Proteomes" id="UP000249363">
    <property type="component" value="Unassembled WGS sequence"/>
</dbReference>
<proteinExistence type="predicted"/>
<name>A0A364LCK9_TALAM</name>
<organism evidence="1 2">
    <name type="scientific">Talaromyces amestolkiae</name>
    <dbReference type="NCBI Taxonomy" id="1196081"/>
    <lineage>
        <taxon>Eukaryota</taxon>
        <taxon>Fungi</taxon>
        <taxon>Dikarya</taxon>
        <taxon>Ascomycota</taxon>
        <taxon>Pezizomycotina</taxon>
        <taxon>Eurotiomycetes</taxon>
        <taxon>Eurotiomycetidae</taxon>
        <taxon>Eurotiales</taxon>
        <taxon>Trichocomaceae</taxon>
        <taxon>Talaromyces</taxon>
        <taxon>Talaromyces sect. Talaromyces</taxon>
    </lineage>
</organism>